<dbReference type="Gene3D" id="3.40.50.1110">
    <property type="entry name" value="SGNH hydrolase"/>
    <property type="match status" value="2"/>
</dbReference>
<proteinExistence type="predicted"/>
<evidence type="ECO:0008006" key="5">
    <source>
        <dbReference type="Google" id="ProtNLM"/>
    </source>
</evidence>
<dbReference type="PROSITE" id="PS51257">
    <property type="entry name" value="PROKAR_LIPOPROTEIN"/>
    <property type="match status" value="1"/>
</dbReference>
<reference evidence="4" key="1">
    <citation type="submission" date="2016-10" db="EMBL/GenBank/DDBJ databases">
        <authorList>
            <person name="Varghese N."/>
            <person name="Submissions S."/>
        </authorList>
    </citation>
    <scope>NUCLEOTIDE SEQUENCE [LARGE SCALE GENOMIC DNA]</scope>
    <source>
        <strain evidence="4">CGMCC 1.12402</strain>
    </source>
</reference>
<dbReference type="RefSeq" id="WP_090258861.1">
    <property type="nucleotide sequence ID" value="NZ_FOIR01000002.1"/>
</dbReference>
<gene>
    <name evidence="3" type="ORF">SAMN05216290_2446</name>
</gene>
<accession>A0A1I0QLE0</accession>
<dbReference type="EMBL" id="FOIR01000002">
    <property type="protein sequence ID" value="SEW28056.1"/>
    <property type="molecule type" value="Genomic_DNA"/>
</dbReference>
<dbReference type="STRING" id="1267423.SAMN05216290_2446"/>
<feature type="region of interest" description="Disordered" evidence="1">
    <location>
        <begin position="97"/>
        <end position="120"/>
    </location>
</feature>
<dbReference type="AlphaFoldDB" id="A0A1I0QLE0"/>
<dbReference type="Proteomes" id="UP000199437">
    <property type="component" value="Unassembled WGS sequence"/>
</dbReference>
<dbReference type="SUPFAM" id="SSF52266">
    <property type="entry name" value="SGNH hydrolase"/>
    <property type="match status" value="2"/>
</dbReference>
<feature type="chain" id="PRO_5011749791" description="GDSL-like Lipase/Acylhydrolase" evidence="2">
    <location>
        <begin position="20"/>
        <end position="555"/>
    </location>
</feature>
<sequence>MKKLNKYLLSLMVASLAFTACDEEDEILAKQEAENPIPPAFVGDPGALDFTNYVALGNSITAGLMDGALYTEGQVYSFPNLLAAQLMANGVNGGEFNQPDANSANGYSGPGADGTPGTADDLGRFELSLSQQRPVPTAGEVPTAYTGDKAALNNFGVPGMRVVDVNTPALVSNPYYARFATNPGVSTVLGDALATSPSFFTYWLGNNDILGYAVGGGVNPASITSQGDFQQALTESLGGLVQSGAQGAVMTLPLFVTLPYFNAVPYNAIALDAATVTQLNAAFNGYNEALAGLVQLTNSGLVPGLNVTQADADQRSVVHVAGSNPILMNDDDLTNYSRPGGEFDILMGLGFITPQQRQALEPYGQTRFATSNDRPVLTSATVLGTPFMGNANAVIGVSWPAADQWILSAAEAQIVVGTRATYNAIIATVVAGINQQAGGEVITLVDVQPSFADIAGLDPATASFLVDPNSGNPFLQAMAVNAAAAADGELGIEVDGVNLAPDFSPNGIYSTDGIHPNPRGHAIIANVIIDALNTQKSSIIPSVDVLFLRGIIATQ</sequence>
<protein>
    <recommendedName>
        <fullName evidence="5">GDSL-like Lipase/Acylhydrolase</fullName>
    </recommendedName>
</protein>
<dbReference type="InterPro" id="IPR036514">
    <property type="entry name" value="SGNH_hydro_sf"/>
</dbReference>
<keyword evidence="2" id="KW-0732">Signal</keyword>
<feature type="signal peptide" evidence="2">
    <location>
        <begin position="1"/>
        <end position="19"/>
    </location>
</feature>
<dbReference type="GO" id="GO:0016788">
    <property type="term" value="F:hydrolase activity, acting on ester bonds"/>
    <property type="evidence" value="ECO:0007669"/>
    <property type="project" value="UniProtKB-ARBA"/>
</dbReference>
<evidence type="ECO:0000313" key="4">
    <source>
        <dbReference type="Proteomes" id="UP000199437"/>
    </source>
</evidence>
<keyword evidence="4" id="KW-1185">Reference proteome</keyword>
<evidence type="ECO:0000256" key="2">
    <source>
        <dbReference type="SAM" id="SignalP"/>
    </source>
</evidence>
<name>A0A1I0QLE0_9BACT</name>
<dbReference type="OrthoDB" id="9764164at2"/>
<evidence type="ECO:0000313" key="3">
    <source>
        <dbReference type="EMBL" id="SEW28056.1"/>
    </source>
</evidence>
<evidence type="ECO:0000256" key="1">
    <source>
        <dbReference type="SAM" id="MobiDB-lite"/>
    </source>
</evidence>
<dbReference type="GeneID" id="99987144"/>
<organism evidence="3 4">
    <name type="scientific">Roseivirga pacifica</name>
    <dbReference type="NCBI Taxonomy" id="1267423"/>
    <lineage>
        <taxon>Bacteria</taxon>
        <taxon>Pseudomonadati</taxon>
        <taxon>Bacteroidota</taxon>
        <taxon>Cytophagia</taxon>
        <taxon>Cytophagales</taxon>
        <taxon>Roseivirgaceae</taxon>
        <taxon>Roseivirga</taxon>
    </lineage>
</organism>